<evidence type="ECO:0000313" key="3">
    <source>
        <dbReference type="EMBL" id="CAG5084883.1"/>
    </source>
</evidence>
<feature type="domain" description="Chemotaxis phosphatase CheX-like" evidence="2">
    <location>
        <begin position="46"/>
        <end position="128"/>
    </location>
</feature>
<comment type="caution">
    <text evidence="3">The sequence shown here is derived from an EMBL/GenBank/DDBJ whole genome shotgun (WGS) entry which is preliminary data.</text>
</comment>
<dbReference type="Gene3D" id="3.40.1550.10">
    <property type="entry name" value="CheC-like"/>
    <property type="match status" value="1"/>
</dbReference>
<evidence type="ECO:0000259" key="2">
    <source>
        <dbReference type="Pfam" id="PF13690"/>
    </source>
</evidence>
<dbReference type="SUPFAM" id="SSF103039">
    <property type="entry name" value="CheC-like"/>
    <property type="match status" value="1"/>
</dbReference>
<dbReference type="Proteomes" id="UP000681526">
    <property type="component" value="Unassembled WGS sequence"/>
</dbReference>
<dbReference type="EMBL" id="CAJRAY010000038">
    <property type="protein sequence ID" value="CAG5084883.1"/>
    <property type="molecule type" value="Genomic_DNA"/>
</dbReference>
<dbReference type="PANTHER" id="PTHR39452">
    <property type="entry name" value="CHEY-P PHOSPHATASE CHEX"/>
    <property type="match status" value="1"/>
</dbReference>
<reference evidence="3 4" key="1">
    <citation type="submission" date="2021-04" db="EMBL/GenBank/DDBJ databases">
        <authorList>
            <person name="Rakotoarivonina H."/>
        </authorList>
    </citation>
    <scope>NUCLEOTIDE SEQUENCE [LARGE SCALE GENOMIC DNA]</scope>
    <source>
        <strain evidence="3 4">XE</strain>
    </source>
</reference>
<dbReference type="Pfam" id="PF13690">
    <property type="entry name" value="CheX"/>
    <property type="match status" value="1"/>
</dbReference>
<sequence length="152" mass="16353">MNVNYINPFLASSIHVIEAMMLVKPSVGQVALQSVDSRSDSLLLKIGILGQFQGDVVFSFPHQVALRIVSVMMGGYPVSELDDMCCSAIAELGNMISGNATTMLSNEGIAVDITPPDIVADHSRYVEKKAIAIPLDLSDIGKFNIYMFAESA</sequence>
<evidence type="ECO:0000313" key="4">
    <source>
        <dbReference type="Proteomes" id="UP000681526"/>
    </source>
</evidence>
<dbReference type="InterPro" id="IPR028051">
    <property type="entry name" value="CheX-like_dom"/>
</dbReference>
<keyword evidence="1" id="KW-0145">Chemotaxis</keyword>
<dbReference type="InterPro" id="IPR028976">
    <property type="entry name" value="CheC-like_sf"/>
</dbReference>
<name>A0ABN7RXG4_THEXY</name>
<protein>
    <submittedName>
        <fullName evidence="3">Chemotaxis protein CheY-P phosphatase CheX</fullName>
    </submittedName>
</protein>
<accession>A0ABN7RXG4</accession>
<organism evidence="3 4">
    <name type="scientific">Thermobacillus xylanilyticus</name>
    <dbReference type="NCBI Taxonomy" id="76633"/>
    <lineage>
        <taxon>Bacteria</taxon>
        <taxon>Bacillati</taxon>
        <taxon>Bacillota</taxon>
        <taxon>Bacilli</taxon>
        <taxon>Bacillales</taxon>
        <taxon>Paenibacillaceae</taxon>
        <taxon>Thermobacillus</taxon>
    </lineage>
</organism>
<evidence type="ECO:0000256" key="1">
    <source>
        <dbReference type="ARBA" id="ARBA00022500"/>
    </source>
</evidence>
<gene>
    <name evidence="3" type="primary">txxe 1124-cheX</name>
    <name evidence="3" type="ORF">TXXE_08280</name>
</gene>
<dbReference type="CDD" id="cd17906">
    <property type="entry name" value="CheX"/>
    <property type="match status" value="1"/>
</dbReference>
<proteinExistence type="predicted"/>
<dbReference type="PANTHER" id="PTHR39452:SF1">
    <property type="entry name" value="CHEY-P PHOSPHATASE CHEX"/>
    <property type="match status" value="1"/>
</dbReference>
<dbReference type="RefSeq" id="WP_213484198.1">
    <property type="nucleotide sequence ID" value="NZ_CAJRAY010000038.1"/>
</dbReference>
<dbReference type="InterPro" id="IPR038756">
    <property type="entry name" value="CheX-like"/>
</dbReference>
<keyword evidence="4" id="KW-1185">Reference proteome</keyword>